<feature type="compositionally biased region" description="Basic and acidic residues" evidence="1">
    <location>
        <begin position="30"/>
        <end position="46"/>
    </location>
</feature>
<evidence type="ECO:0008006" key="4">
    <source>
        <dbReference type="Google" id="ProtNLM"/>
    </source>
</evidence>
<evidence type="ECO:0000313" key="3">
    <source>
        <dbReference type="Proteomes" id="UP000015105"/>
    </source>
</evidence>
<feature type="region of interest" description="Disordered" evidence="1">
    <location>
        <begin position="30"/>
        <end position="237"/>
    </location>
</feature>
<reference evidence="2" key="3">
    <citation type="journal article" date="2017" name="Nature">
        <title>Genome sequence of the progenitor of the wheat D genome Aegilops tauschii.</title>
        <authorList>
            <person name="Luo M.C."/>
            <person name="Gu Y.Q."/>
            <person name="Puiu D."/>
            <person name="Wang H."/>
            <person name="Twardziok S.O."/>
            <person name="Deal K.R."/>
            <person name="Huo N."/>
            <person name="Zhu T."/>
            <person name="Wang L."/>
            <person name="Wang Y."/>
            <person name="McGuire P.E."/>
            <person name="Liu S."/>
            <person name="Long H."/>
            <person name="Ramasamy R.K."/>
            <person name="Rodriguez J.C."/>
            <person name="Van S.L."/>
            <person name="Yuan L."/>
            <person name="Wang Z."/>
            <person name="Xia Z."/>
            <person name="Xiao L."/>
            <person name="Anderson O.D."/>
            <person name="Ouyang S."/>
            <person name="Liang Y."/>
            <person name="Zimin A.V."/>
            <person name="Pertea G."/>
            <person name="Qi P."/>
            <person name="Bennetzen J.L."/>
            <person name="Dai X."/>
            <person name="Dawson M.W."/>
            <person name="Muller H.G."/>
            <person name="Kugler K."/>
            <person name="Rivarola-Duarte L."/>
            <person name="Spannagl M."/>
            <person name="Mayer K.F.X."/>
            <person name="Lu F.H."/>
            <person name="Bevan M.W."/>
            <person name="Leroy P."/>
            <person name="Li P."/>
            <person name="You F.M."/>
            <person name="Sun Q."/>
            <person name="Liu Z."/>
            <person name="Lyons E."/>
            <person name="Wicker T."/>
            <person name="Salzberg S.L."/>
            <person name="Devos K.M."/>
            <person name="Dvorak J."/>
        </authorList>
    </citation>
    <scope>NUCLEOTIDE SEQUENCE [LARGE SCALE GENOMIC DNA]</scope>
    <source>
        <strain evidence="2">cv. AL8/78</strain>
    </source>
</reference>
<organism evidence="2 3">
    <name type="scientific">Aegilops tauschii subsp. strangulata</name>
    <name type="common">Goatgrass</name>
    <dbReference type="NCBI Taxonomy" id="200361"/>
    <lineage>
        <taxon>Eukaryota</taxon>
        <taxon>Viridiplantae</taxon>
        <taxon>Streptophyta</taxon>
        <taxon>Embryophyta</taxon>
        <taxon>Tracheophyta</taxon>
        <taxon>Spermatophyta</taxon>
        <taxon>Magnoliopsida</taxon>
        <taxon>Liliopsida</taxon>
        <taxon>Poales</taxon>
        <taxon>Poaceae</taxon>
        <taxon>BOP clade</taxon>
        <taxon>Pooideae</taxon>
        <taxon>Triticodae</taxon>
        <taxon>Triticeae</taxon>
        <taxon>Triticinae</taxon>
        <taxon>Aegilops</taxon>
    </lineage>
</organism>
<feature type="compositionally biased region" description="Pro residues" evidence="1">
    <location>
        <begin position="69"/>
        <end position="88"/>
    </location>
</feature>
<proteinExistence type="predicted"/>
<evidence type="ECO:0000313" key="2">
    <source>
        <dbReference type="EnsemblPlants" id="AET1Gv20428400.3"/>
    </source>
</evidence>
<protein>
    <recommendedName>
        <fullName evidence="4">CBF1-interacting co-repressor CIR N-terminal domain-containing protein</fullName>
    </recommendedName>
</protein>
<reference evidence="2" key="5">
    <citation type="journal article" date="2021" name="G3 (Bethesda)">
        <title>Aegilops tauschii genome assembly Aet v5.0 features greater sequence contiguity and improved annotation.</title>
        <authorList>
            <person name="Wang L."/>
            <person name="Zhu T."/>
            <person name="Rodriguez J.C."/>
            <person name="Deal K.R."/>
            <person name="Dubcovsky J."/>
            <person name="McGuire P.E."/>
            <person name="Lux T."/>
            <person name="Spannagl M."/>
            <person name="Mayer K.F.X."/>
            <person name="Baldrich P."/>
            <person name="Meyers B.C."/>
            <person name="Huo N."/>
            <person name="Gu Y.Q."/>
            <person name="Zhou H."/>
            <person name="Devos K.M."/>
            <person name="Bennetzen J.L."/>
            <person name="Unver T."/>
            <person name="Budak H."/>
            <person name="Gulick P.J."/>
            <person name="Galiba G."/>
            <person name="Kalapos B."/>
            <person name="Nelson D.R."/>
            <person name="Li P."/>
            <person name="You F.M."/>
            <person name="Luo M.C."/>
            <person name="Dvorak J."/>
        </authorList>
    </citation>
    <scope>NUCLEOTIDE SEQUENCE [LARGE SCALE GENOMIC DNA]</scope>
    <source>
        <strain evidence="2">cv. AL8/78</strain>
    </source>
</reference>
<feature type="compositionally biased region" description="Basic and acidic residues" evidence="1">
    <location>
        <begin position="138"/>
        <end position="153"/>
    </location>
</feature>
<dbReference type="PANTHER" id="PTHR31861:SF15">
    <property type="entry name" value="DUF577 DOMAIN-CONTAINING PROTEIN"/>
    <property type="match status" value="1"/>
</dbReference>
<reference evidence="3" key="2">
    <citation type="journal article" date="2017" name="Nat. Plants">
        <title>The Aegilops tauschii genome reveals multiple impacts of transposons.</title>
        <authorList>
            <person name="Zhao G."/>
            <person name="Zou C."/>
            <person name="Li K."/>
            <person name="Wang K."/>
            <person name="Li T."/>
            <person name="Gao L."/>
            <person name="Zhang X."/>
            <person name="Wang H."/>
            <person name="Yang Z."/>
            <person name="Liu X."/>
            <person name="Jiang W."/>
            <person name="Mao L."/>
            <person name="Kong X."/>
            <person name="Jiao Y."/>
            <person name="Jia J."/>
        </authorList>
    </citation>
    <scope>NUCLEOTIDE SEQUENCE [LARGE SCALE GENOMIC DNA]</scope>
    <source>
        <strain evidence="3">cv. AL8/78</strain>
    </source>
</reference>
<dbReference type="PANTHER" id="PTHR31861">
    <property type="entry name" value="OS10G0507500 PROTEIN"/>
    <property type="match status" value="1"/>
</dbReference>
<sequence>MGGHGGLNILPQKRWNVYRFDNQEKVRVDEAEAARQDQLQREATRRRESHARLVALRRNRGLQSDSPSPVAPPRPPPPAARPAIPPPVASDGDHINLFSGGGGAADFAALASASGGRGAAREREPAADTKPNPKKRKKEEEVRTAGPDDEKYKLGYGLAGKGVAAPWYMSKPFASSSKERRDYPEGNGEKRSGGKKSIEELREERRKREAKEKERERALLATTARKERQPDRGYSSR</sequence>
<name>A0A452YJ47_AEGTS</name>
<feature type="compositionally biased region" description="Low complexity" evidence="1">
    <location>
        <begin position="105"/>
        <end position="114"/>
    </location>
</feature>
<dbReference type="EnsemblPlants" id="AET1Gv20428400.3">
    <property type="protein sequence ID" value="AET1Gv20428400.3"/>
    <property type="gene ID" value="AET1Gv20428400"/>
</dbReference>
<feature type="compositionally biased region" description="Basic and acidic residues" evidence="1">
    <location>
        <begin position="177"/>
        <end position="231"/>
    </location>
</feature>
<evidence type="ECO:0000256" key="1">
    <source>
        <dbReference type="SAM" id="MobiDB-lite"/>
    </source>
</evidence>
<dbReference type="AlphaFoldDB" id="A0A452YJ47"/>
<dbReference type="Gramene" id="AET1Gv20428400.3">
    <property type="protein sequence ID" value="AET1Gv20428400.3"/>
    <property type="gene ID" value="AET1Gv20428400"/>
</dbReference>
<reference evidence="2" key="4">
    <citation type="submission" date="2019-03" db="UniProtKB">
        <authorList>
            <consortium name="EnsemblPlants"/>
        </authorList>
    </citation>
    <scope>IDENTIFICATION</scope>
</reference>
<keyword evidence="3" id="KW-1185">Reference proteome</keyword>
<dbReference type="Proteomes" id="UP000015105">
    <property type="component" value="Chromosome 1D"/>
</dbReference>
<reference evidence="3" key="1">
    <citation type="journal article" date="2014" name="Science">
        <title>Ancient hybridizations among the ancestral genomes of bread wheat.</title>
        <authorList>
            <consortium name="International Wheat Genome Sequencing Consortium,"/>
            <person name="Marcussen T."/>
            <person name="Sandve S.R."/>
            <person name="Heier L."/>
            <person name="Spannagl M."/>
            <person name="Pfeifer M."/>
            <person name="Jakobsen K.S."/>
            <person name="Wulff B.B."/>
            <person name="Steuernagel B."/>
            <person name="Mayer K.F."/>
            <person name="Olsen O.A."/>
        </authorList>
    </citation>
    <scope>NUCLEOTIDE SEQUENCE [LARGE SCALE GENOMIC DNA]</scope>
    <source>
        <strain evidence="3">cv. AL8/78</strain>
    </source>
</reference>
<accession>A0A452YJ47</accession>